<dbReference type="PANTHER" id="PTHR34098">
    <property type="entry name" value="F-BOX ONLY PROTEIN 47"/>
    <property type="match status" value="1"/>
</dbReference>
<dbReference type="PROSITE" id="PS50181">
    <property type="entry name" value="FBOX"/>
    <property type="match status" value="1"/>
</dbReference>
<evidence type="ECO:0000259" key="1">
    <source>
        <dbReference type="PROSITE" id="PS50181"/>
    </source>
</evidence>
<dbReference type="InterPro" id="IPR056622">
    <property type="entry name" value="ARM_FBXO47"/>
</dbReference>
<dbReference type="Pfam" id="PF24467">
    <property type="entry name" value="ARM_FBXO47"/>
    <property type="match status" value="1"/>
</dbReference>
<dbReference type="InterPro" id="IPR038946">
    <property type="entry name" value="FBXO47"/>
</dbReference>
<proteinExistence type="predicted"/>
<evidence type="ECO:0000313" key="2">
    <source>
        <dbReference type="Proteomes" id="UP001652625"/>
    </source>
</evidence>
<dbReference type="CDD" id="cd22112">
    <property type="entry name" value="F-box_FBXO47"/>
    <property type="match status" value="1"/>
</dbReference>
<organism evidence="2 3">
    <name type="scientific">Hydra vulgaris</name>
    <name type="common">Hydra</name>
    <name type="synonym">Hydra attenuata</name>
    <dbReference type="NCBI Taxonomy" id="6087"/>
    <lineage>
        <taxon>Eukaryota</taxon>
        <taxon>Metazoa</taxon>
        <taxon>Cnidaria</taxon>
        <taxon>Hydrozoa</taxon>
        <taxon>Hydroidolina</taxon>
        <taxon>Anthoathecata</taxon>
        <taxon>Aplanulata</taxon>
        <taxon>Hydridae</taxon>
        <taxon>Hydra</taxon>
    </lineage>
</organism>
<dbReference type="GeneID" id="100206761"/>
<accession>A0ABM4BCM4</accession>
<keyword evidence="2" id="KW-1185">Reference proteome</keyword>
<protein>
    <submittedName>
        <fullName evidence="3">F-box only protein 47 isoform X3</fullName>
    </submittedName>
</protein>
<dbReference type="Proteomes" id="UP001652625">
    <property type="component" value="Chromosome 02"/>
</dbReference>
<dbReference type="InterPro" id="IPR001810">
    <property type="entry name" value="F-box_dom"/>
</dbReference>
<dbReference type="RefSeq" id="XP_065646693.1">
    <property type="nucleotide sequence ID" value="XM_065790621.1"/>
</dbReference>
<reference evidence="3" key="2">
    <citation type="submission" date="2025-08" db="UniProtKB">
        <authorList>
            <consortium name="RefSeq"/>
        </authorList>
    </citation>
    <scope>IDENTIFICATION</scope>
</reference>
<sequence>MYVMENRETNVDNKTKRQRLAKKFKDIEENVYSLRPSICRYMKCRKRTARHLDDKPFDQLPVISTKRGSFAPLPLEVILRILSHASLHSLGILTLSSKEMRNLVLMYVYSKEGYKRVVPSITTAADAEEFNSQEFKEESKQCQKHYSQLGIMLKRSTCLFSTRERLSQVGKILDQLRDSHVKICTELGSDLAYSCYGIFLHAFIAGWEDDEKVKAFQAIKGASLLEERIGHVMKSKPASLSGYERYVRVFCKEIFLNKSTLADKSFWLAQILKPYPIYFQARLMFILFGPTEPDGENILWAQMAMTSTSISQDLMELSNAFQIFQSDVRGLWSSDDIISLFDEITVISTEWDIENVAIFLKLCGDSMCCEVLGNKAINGRLSELSYIMYYMWQYCSRSNLTAVQLKKEQEWYVALMQHLGKLLPRCKDHRDFVQQIFTIWEDYMMETLEDHGDNDSQVSLQDDERIRFKESLQSLTSLTTTLLTREMRFK</sequence>
<dbReference type="PANTHER" id="PTHR34098:SF1">
    <property type="entry name" value="F-BOX ONLY PROTEIN 47"/>
    <property type="match status" value="1"/>
</dbReference>
<evidence type="ECO:0000313" key="3">
    <source>
        <dbReference type="RefSeq" id="XP_065646693.1"/>
    </source>
</evidence>
<gene>
    <name evidence="3" type="primary">LOC100206761</name>
</gene>
<reference evidence="2" key="1">
    <citation type="submission" date="2025-05" db="UniProtKB">
        <authorList>
            <consortium name="RefSeq"/>
        </authorList>
    </citation>
    <scope>NUCLEOTIDE SEQUENCE [LARGE SCALE GENOMIC DNA]</scope>
</reference>
<feature type="domain" description="F-box" evidence="1">
    <location>
        <begin position="67"/>
        <end position="117"/>
    </location>
</feature>
<name>A0ABM4BCM4_HYDVU</name>